<protein>
    <recommendedName>
        <fullName evidence="2">Myb-like DNA-binding domain-containing protein</fullName>
    </recommendedName>
</protein>
<feature type="compositionally biased region" description="Polar residues" evidence="1">
    <location>
        <begin position="55"/>
        <end position="64"/>
    </location>
</feature>
<dbReference type="InterPro" id="IPR054505">
    <property type="entry name" value="Myb_DNA-bind_8"/>
</dbReference>
<name>A0A1V6NTG7_PENPO</name>
<keyword evidence="4" id="KW-1185">Reference proteome</keyword>
<evidence type="ECO:0000313" key="3">
    <source>
        <dbReference type="EMBL" id="OQD68013.1"/>
    </source>
</evidence>
<feature type="region of interest" description="Disordered" evidence="1">
    <location>
        <begin position="55"/>
        <end position="77"/>
    </location>
</feature>
<gene>
    <name evidence="3" type="ORF">PENPOL_c003G05961</name>
</gene>
<dbReference type="Pfam" id="PF22980">
    <property type="entry name" value="Myb_DNA-bind_8"/>
    <property type="match status" value="1"/>
</dbReference>
<reference evidence="4" key="1">
    <citation type="journal article" date="2017" name="Nat. Microbiol.">
        <title>Global analysis of biosynthetic gene clusters reveals vast potential of secondary metabolite production in Penicillium species.</title>
        <authorList>
            <person name="Nielsen J.C."/>
            <person name="Grijseels S."/>
            <person name="Prigent S."/>
            <person name="Ji B."/>
            <person name="Dainat J."/>
            <person name="Nielsen K.F."/>
            <person name="Frisvad J.C."/>
            <person name="Workman M."/>
            <person name="Nielsen J."/>
        </authorList>
    </citation>
    <scope>NUCLEOTIDE SEQUENCE [LARGE SCALE GENOMIC DNA]</scope>
    <source>
        <strain evidence="4">IBT 4502</strain>
    </source>
</reference>
<dbReference type="Proteomes" id="UP000191408">
    <property type="component" value="Unassembled WGS sequence"/>
</dbReference>
<feature type="region of interest" description="Disordered" evidence="1">
    <location>
        <begin position="215"/>
        <end position="264"/>
    </location>
</feature>
<comment type="caution">
    <text evidence="3">The sequence shown here is derived from an EMBL/GenBank/DDBJ whole genome shotgun (WGS) entry which is preliminary data.</text>
</comment>
<feature type="domain" description="Myb-like DNA-binding" evidence="2">
    <location>
        <begin position="11"/>
        <end position="59"/>
    </location>
</feature>
<sequence>MGQRNKVLETDTPTAKFLYTIIKQLDLKSVDWNRVASDVEVSNGHAARMRYSRFRQQMEGTTGANKPKRKSKKAKTMEPPLEMQGLFPMAPPLMMPTMEPIDSSLSGNPFVKCEPGTEGNNPNLQSLMQHSPQFMSETSTEGQYYFPQDFASLQFQLASNIPSRIPSPIPTSSSFMNPYQFSTAPAGYPYSSASTQSVFDLREFDQMSSFTNYAPSINWEPRPPSRQEVPTVKVEEEEQTEQGIPSTGSEEDQPAVIKVENIQD</sequence>
<evidence type="ECO:0000313" key="4">
    <source>
        <dbReference type="Proteomes" id="UP000191408"/>
    </source>
</evidence>
<proteinExistence type="predicted"/>
<dbReference type="AlphaFoldDB" id="A0A1V6NTG7"/>
<dbReference type="STRING" id="60169.A0A1V6NTG7"/>
<accession>A0A1V6NTG7</accession>
<organism evidence="3 4">
    <name type="scientific">Penicillium polonicum</name>
    <dbReference type="NCBI Taxonomy" id="60169"/>
    <lineage>
        <taxon>Eukaryota</taxon>
        <taxon>Fungi</taxon>
        <taxon>Dikarya</taxon>
        <taxon>Ascomycota</taxon>
        <taxon>Pezizomycotina</taxon>
        <taxon>Eurotiomycetes</taxon>
        <taxon>Eurotiomycetidae</taxon>
        <taxon>Eurotiales</taxon>
        <taxon>Aspergillaceae</taxon>
        <taxon>Penicillium</taxon>
    </lineage>
</organism>
<evidence type="ECO:0000259" key="2">
    <source>
        <dbReference type="Pfam" id="PF22980"/>
    </source>
</evidence>
<dbReference type="OrthoDB" id="3944408at2759"/>
<evidence type="ECO:0000256" key="1">
    <source>
        <dbReference type="SAM" id="MobiDB-lite"/>
    </source>
</evidence>
<dbReference type="EMBL" id="MDYM01000003">
    <property type="protein sequence ID" value="OQD68013.1"/>
    <property type="molecule type" value="Genomic_DNA"/>
</dbReference>